<accession>A0ABM0T0S2</accession>
<dbReference type="Proteomes" id="UP000694864">
    <property type="component" value="Chromosome 7"/>
</dbReference>
<dbReference type="RefSeq" id="XP_010419061.1">
    <property type="nucleotide sequence ID" value="XM_010420759.1"/>
</dbReference>
<reference evidence="4" key="1">
    <citation type="journal article" date="2014" name="Nat. Commun.">
        <title>The emerging biofuel crop Camelina sativa retains a highly undifferentiated hexaploid genome structure.</title>
        <authorList>
            <person name="Kagale S."/>
            <person name="Koh C."/>
            <person name="Nixon J."/>
            <person name="Bollina V."/>
            <person name="Clarke W.E."/>
            <person name="Tuteja R."/>
            <person name="Spillane C."/>
            <person name="Robinson S.J."/>
            <person name="Links M.G."/>
            <person name="Clarke C."/>
            <person name="Higgins E.E."/>
            <person name="Huebert T."/>
            <person name="Sharpe A.G."/>
            <person name="Parkin I.A."/>
        </authorList>
    </citation>
    <scope>NUCLEOTIDE SEQUENCE [LARGE SCALE GENOMIC DNA]</scope>
    <source>
        <strain evidence="4">cv. DH55</strain>
    </source>
</reference>
<keyword evidence="1" id="KW-0479">Metal-binding</keyword>
<protein>
    <submittedName>
        <fullName evidence="5">Zinc finger protein At1g68190</fullName>
    </submittedName>
</protein>
<dbReference type="PANTHER" id="PTHR31717:SF53">
    <property type="entry name" value="BNAA07G24720D PROTEIN"/>
    <property type="match status" value="1"/>
</dbReference>
<dbReference type="InterPro" id="IPR049808">
    <property type="entry name" value="CONSTANS-like_Bbox1"/>
</dbReference>
<keyword evidence="4" id="KW-1185">Reference proteome</keyword>
<dbReference type="GeneID" id="104704722"/>
<sequence length="303" mass="34940">MANLPIGLCDSCKDQPCVVRCFDHRMFLCHGCNDKFHVGGGVSSEHHRRDDVAYYTGCPRTRYFAVVWGFRVMDDDDFSLEESLRMVKPKGRSEMNKISPCREASFVLEQILELEKLQLKEENNGLSLIERADPSPLELPMKSKERLKDLPQTGKELIVDFSHFSSSSTLGESFWEYKSPYNKNIQLCFLRLWHQNLQDIGVCEETVCEYDDFHLPDIDLTFRNFDEEQFGAHPEPIADSNNMFFVSSLDKSSKMKTYSGLFNFLEQKELSTDAARASCLELDYCRSSTLLDELVIHQRLPIV</sequence>
<proteinExistence type="predicted"/>
<evidence type="ECO:0000313" key="4">
    <source>
        <dbReference type="Proteomes" id="UP000694864"/>
    </source>
</evidence>
<dbReference type="PANTHER" id="PTHR31717">
    <property type="entry name" value="ZINC FINGER PROTEIN CONSTANS-LIKE 10"/>
    <property type="match status" value="1"/>
</dbReference>
<gene>
    <name evidence="5" type="primary">LOC104704722</name>
</gene>
<keyword evidence="3" id="KW-0862">Zinc</keyword>
<reference evidence="5" key="2">
    <citation type="submission" date="2025-08" db="UniProtKB">
        <authorList>
            <consortium name="RefSeq"/>
        </authorList>
    </citation>
    <scope>IDENTIFICATION</scope>
    <source>
        <tissue evidence="5">Leaf</tissue>
    </source>
</reference>
<evidence type="ECO:0000256" key="3">
    <source>
        <dbReference type="ARBA" id="ARBA00022833"/>
    </source>
</evidence>
<evidence type="ECO:0000256" key="2">
    <source>
        <dbReference type="ARBA" id="ARBA00022771"/>
    </source>
</evidence>
<organism evidence="4 5">
    <name type="scientific">Camelina sativa</name>
    <name type="common">False flax</name>
    <name type="synonym">Myagrum sativum</name>
    <dbReference type="NCBI Taxonomy" id="90675"/>
    <lineage>
        <taxon>Eukaryota</taxon>
        <taxon>Viridiplantae</taxon>
        <taxon>Streptophyta</taxon>
        <taxon>Embryophyta</taxon>
        <taxon>Tracheophyta</taxon>
        <taxon>Spermatophyta</taxon>
        <taxon>Magnoliopsida</taxon>
        <taxon>eudicotyledons</taxon>
        <taxon>Gunneridae</taxon>
        <taxon>Pentapetalae</taxon>
        <taxon>rosids</taxon>
        <taxon>malvids</taxon>
        <taxon>Brassicales</taxon>
        <taxon>Brassicaceae</taxon>
        <taxon>Camelineae</taxon>
        <taxon>Camelina</taxon>
    </lineage>
</organism>
<name>A0ABM0T0S2_CAMSA</name>
<evidence type="ECO:0000256" key="1">
    <source>
        <dbReference type="ARBA" id="ARBA00022723"/>
    </source>
</evidence>
<keyword evidence="2" id="KW-0863">Zinc-finger</keyword>
<dbReference type="CDD" id="cd19821">
    <property type="entry name" value="Bbox1_BBX-like"/>
    <property type="match status" value="1"/>
</dbReference>
<evidence type="ECO:0000313" key="5">
    <source>
        <dbReference type="RefSeq" id="XP_010419061.1"/>
    </source>
</evidence>